<keyword evidence="3" id="KW-1185">Reference proteome</keyword>
<dbReference type="AlphaFoldDB" id="A0A3Q9FPX1"/>
<evidence type="ECO:0008006" key="4">
    <source>
        <dbReference type="Google" id="ProtNLM"/>
    </source>
</evidence>
<protein>
    <recommendedName>
        <fullName evidence="4">Aromatic hydrocarbon degradation protein</fullName>
    </recommendedName>
</protein>
<gene>
    <name evidence="2" type="ORF">EI427_13625</name>
</gene>
<dbReference type="EMBL" id="CP034562">
    <property type="protein sequence ID" value="AZQ63242.1"/>
    <property type="molecule type" value="Genomic_DNA"/>
</dbReference>
<evidence type="ECO:0000256" key="1">
    <source>
        <dbReference type="SAM" id="SignalP"/>
    </source>
</evidence>
<dbReference type="SUPFAM" id="SSF56935">
    <property type="entry name" value="Porins"/>
    <property type="match status" value="1"/>
</dbReference>
<evidence type="ECO:0000313" key="3">
    <source>
        <dbReference type="Proteomes" id="UP000267268"/>
    </source>
</evidence>
<keyword evidence="1" id="KW-0732">Signal</keyword>
<organism evidence="2 3">
    <name type="scientific">Flammeovirga pectinis</name>
    <dbReference type="NCBI Taxonomy" id="2494373"/>
    <lineage>
        <taxon>Bacteria</taxon>
        <taxon>Pseudomonadati</taxon>
        <taxon>Bacteroidota</taxon>
        <taxon>Cytophagia</taxon>
        <taxon>Cytophagales</taxon>
        <taxon>Flammeovirgaceae</taxon>
        <taxon>Flammeovirga</taxon>
    </lineage>
</organism>
<reference evidence="2 3" key="1">
    <citation type="submission" date="2018-12" db="EMBL/GenBank/DDBJ databases">
        <title>Flammeovirga pectinis sp. nov., isolated from the gut of the Korean scallop, Patinopecten yessoensis.</title>
        <authorList>
            <person name="Bae J.-W."/>
            <person name="Jeong Y.-S."/>
            <person name="Kang W."/>
        </authorList>
    </citation>
    <scope>NUCLEOTIDE SEQUENCE [LARGE SCALE GENOMIC DNA]</scope>
    <source>
        <strain evidence="2 3">L12M1</strain>
    </source>
</reference>
<proteinExistence type="predicted"/>
<accession>A0A3Q9FPX1</accession>
<dbReference type="KEGG" id="fll:EI427_13625"/>
<sequence length="438" mass="48776">MYKRINNIILTCLSIVAFATSASAQQGNAPFSALGVGTPVDPVSVRNKGMGYTGVGLASYGHSNLLNPATMTYNNLTLFEIGMYTEQRTLVAENQTQEDYGGGLSYLTFAFPVSQKWTMGFGFKPITVVNYKFAQTDTVSIPVNGQMTPAKYYGVENEGSGGINQVYFSNAFRVTKGLSVGLELGYNIGIIERVAKTQLLDGSSDFRSARGIRLNYRGFTYKPGIYYSQHFGAKEKGSRLNFGATYQFEQQIGVKRLEDIQTRSTTDLILNRDTIMLDQSQYATMPSELAVGISYELVGKLAIAVDFKQQKWSDFVDYDGVPTDANGDKVLADSYKIGIGFEYTPDYLSASSYMKRITWRGGFSYGETPYIAYEQRIKEYVVTGGIEFPMGFSSLSVSGEYGWLSSPIQTVTSFEERHYQLNIGVTINDRWFVRRRIN</sequence>
<dbReference type="OrthoDB" id="1491239at2"/>
<evidence type="ECO:0000313" key="2">
    <source>
        <dbReference type="EMBL" id="AZQ63242.1"/>
    </source>
</evidence>
<name>A0A3Q9FPX1_9BACT</name>
<dbReference type="Gene3D" id="2.40.160.60">
    <property type="entry name" value="Outer membrane protein transport protein (OMPP1/FadL/TodX)"/>
    <property type="match status" value="1"/>
</dbReference>
<feature type="signal peptide" evidence="1">
    <location>
        <begin position="1"/>
        <end position="24"/>
    </location>
</feature>
<feature type="chain" id="PRO_5018602209" description="Aromatic hydrocarbon degradation protein" evidence="1">
    <location>
        <begin position="25"/>
        <end position="438"/>
    </location>
</feature>
<dbReference type="RefSeq" id="WP_126615543.1">
    <property type="nucleotide sequence ID" value="NZ_CP034562.1"/>
</dbReference>
<dbReference type="Proteomes" id="UP000267268">
    <property type="component" value="Chromosome 1"/>
</dbReference>